<keyword evidence="5" id="KW-1185">Reference proteome</keyword>
<evidence type="ECO:0000313" key="4">
    <source>
        <dbReference type="Ensembl" id="ENSSGRP00000110645.1"/>
    </source>
</evidence>
<dbReference type="AlphaFoldDB" id="A0A672T8X2"/>
<dbReference type="PANTHER" id="PTHR47083:SF1">
    <property type="entry name" value="TESTIS-EXPRESSED PROTEIN 11"/>
    <property type="match status" value="1"/>
</dbReference>
<dbReference type="Gene3D" id="1.25.40.10">
    <property type="entry name" value="Tetratricopeptide repeat domain"/>
    <property type="match status" value="2"/>
</dbReference>
<dbReference type="InterPro" id="IPR011990">
    <property type="entry name" value="TPR-like_helical_dom_sf"/>
</dbReference>
<dbReference type="InterPro" id="IPR042861">
    <property type="entry name" value="TEX11"/>
</dbReference>
<dbReference type="PROSITE" id="PS50005">
    <property type="entry name" value="TPR"/>
    <property type="match status" value="1"/>
</dbReference>
<reference evidence="4" key="2">
    <citation type="submission" date="2025-09" db="UniProtKB">
        <authorList>
            <consortium name="Ensembl"/>
        </authorList>
    </citation>
    <scope>IDENTIFICATION</scope>
</reference>
<dbReference type="Proteomes" id="UP000472262">
    <property type="component" value="Unassembled WGS sequence"/>
</dbReference>
<keyword evidence="1" id="KW-0469">Meiosis</keyword>
<name>A0A672T8X2_SINGR</name>
<dbReference type="PANTHER" id="PTHR47083">
    <property type="entry name" value="TESTIS-EXPRESSED PROTEIN 11"/>
    <property type="match status" value="1"/>
</dbReference>
<organism evidence="4 5">
    <name type="scientific">Sinocyclocheilus grahami</name>
    <name type="common">Dianchi golden-line fish</name>
    <name type="synonym">Barbus grahami</name>
    <dbReference type="NCBI Taxonomy" id="75366"/>
    <lineage>
        <taxon>Eukaryota</taxon>
        <taxon>Metazoa</taxon>
        <taxon>Chordata</taxon>
        <taxon>Craniata</taxon>
        <taxon>Vertebrata</taxon>
        <taxon>Euteleostomi</taxon>
        <taxon>Actinopterygii</taxon>
        <taxon>Neopterygii</taxon>
        <taxon>Teleostei</taxon>
        <taxon>Ostariophysi</taxon>
        <taxon>Cypriniformes</taxon>
        <taxon>Cyprinidae</taxon>
        <taxon>Cyprininae</taxon>
        <taxon>Sinocyclocheilus</taxon>
    </lineage>
</organism>
<evidence type="ECO:0000256" key="3">
    <source>
        <dbReference type="PROSITE-ProRule" id="PRU00339"/>
    </source>
</evidence>
<proteinExistence type="predicted"/>
<dbReference type="GO" id="GO:0007060">
    <property type="term" value="P:male meiosis chromosome segregation"/>
    <property type="evidence" value="ECO:0007669"/>
    <property type="project" value="TreeGrafter"/>
</dbReference>
<dbReference type="Ensembl" id="ENSSGRT00000117536.1">
    <property type="protein sequence ID" value="ENSSGRP00000110645.1"/>
    <property type="gene ID" value="ENSSGRG00000054436.1"/>
</dbReference>
<gene>
    <name evidence="4" type="primary">tex11</name>
</gene>
<evidence type="ECO:0000256" key="2">
    <source>
        <dbReference type="ARBA" id="ARBA00031845"/>
    </source>
</evidence>
<dbReference type="InterPro" id="IPR019734">
    <property type="entry name" value="TPR_rpt"/>
</dbReference>
<protein>
    <recommendedName>
        <fullName evidence="2">Protein ZIP4 homolog</fullName>
    </recommendedName>
</protein>
<dbReference type="Pfam" id="PF08631">
    <property type="entry name" value="SPO22"/>
    <property type="match status" value="1"/>
</dbReference>
<dbReference type="GO" id="GO:0007131">
    <property type="term" value="P:reciprocal meiotic recombination"/>
    <property type="evidence" value="ECO:0007669"/>
    <property type="project" value="TreeGrafter"/>
</dbReference>
<keyword evidence="3" id="KW-0802">TPR repeat</keyword>
<sequence>MILSQSLETLYSRLTSHGDCAEDINTPKGDIEKDLLRVLSYQAESAVSQEQHQEAVSCIQRCKEMLLRLPKETGYLSLICYNFGVDTYSQGKHEESTFWLSQSYDIGKMNAKVLRLLAKVYLDWDCQKYLEKALHAVSLANKEHMQLSGLYLKIQILNKSHSPDEAIKSELLDCEVPLEVCLSTVKLLVENNREALAFYFLKRVCQHFESSPELGSALLMHIELLLQRDKELLAKQKIEDAITGNFHSMLVTKNVFHVITELYSCHVCCLAQAKNYSEALEWYNYSLSFYRAGELDQNLAKLQRNRSTCFLHLNQFEKAKEAVEKSARIDPSNIFTQFNIYKIAVLENNAEKGNGEDVKSHECLRRLCKITRHQMIMQNLETSGNFTVARNRGRSLLTQTLEHIQLCKEIWTTIKASGTSSKDKTDTLLLLYEFEARAKLNDPKLESVLESVLELDYIETKLLEMIAVLAMEPPAHFPVLCKKALRITLSLHRKQPQPEDFPELEILWLLTRAWNTGILLYSLTQYPEAERWCGLGMSFLKHLGSLQDSYHSQVTLQEADGPLYSCLSARPKALDLIFMFHILLASSQVRELLFSSPQ</sequence>
<dbReference type="InterPro" id="IPR013940">
    <property type="entry name" value="Spo22/ZIP4/TEX11"/>
</dbReference>
<accession>A0A672T8X2</accession>
<evidence type="ECO:0000256" key="1">
    <source>
        <dbReference type="ARBA" id="ARBA00023254"/>
    </source>
</evidence>
<evidence type="ECO:0000313" key="5">
    <source>
        <dbReference type="Proteomes" id="UP000472262"/>
    </source>
</evidence>
<dbReference type="GO" id="GO:0000801">
    <property type="term" value="C:central element"/>
    <property type="evidence" value="ECO:0007669"/>
    <property type="project" value="TreeGrafter"/>
</dbReference>
<reference evidence="4" key="1">
    <citation type="submission" date="2025-08" db="UniProtKB">
        <authorList>
            <consortium name="Ensembl"/>
        </authorList>
    </citation>
    <scope>IDENTIFICATION</scope>
</reference>
<dbReference type="SUPFAM" id="SSF48452">
    <property type="entry name" value="TPR-like"/>
    <property type="match status" value="2"/>
</dbReference>
<dbReference type="GO" id="GO:0007130">
    <property type="term" value="P:synaptonemal complex assembly"/>
    <property type="evidence" value="ECO:0007669"/>
    <property type="project" value="TreeGrafter"/>
</dbReference>
<feature type="repeat" description="TPR" evidence="3">
    <location>
        <begin position="300"/>
        <end position="333"/>
    </location>
</feature>